<dbReference type="PANTHER" id="PTHR30203">
    <property type="entry name" value="OUTER MEMBRANE CATION EFFLUX PROTEIN"/>
    <property type="match status" value="1"/>
</dbReference>
<organism evidence="2 3">
    <name type="scientific">Pendulispora rubella</name>
    <dbReference type="NCBI Taxonomy" id="2741070"/>
    <lineage>
        <taxon>Bacteria</taxon>
        <taxon>Pseudomonadati</taxon>
        <taxon>Myxococcota</taxon>
        <taxon>Myxococcia</taxon>
        <taxon>Myxococcales</taxon>
        <taxon>Sorangiineae</taxon>
        <taxon>Pendulisporaceae</taxon>
        <taxon>Pendulispora</taxon>
    </lineage>
</organism>
<evidence type="ECO:0000313" key="3">
    <source>
        <dbReference type="Proteomes" id="UP001374803"/>
    </source>
</evidence>
<comment type="similarity">
    <text evidence="1">Belongs to the outer membrane factor (OMF) (TC 1.B.17) family.</text>
</comment>
<gene>
    <name evidence="2" type="ORF">LVJ94_23200</name>
</gene>
<sequence>MKHWKQFAAVASAAASLLLAQETRAENVDCRGGARLSREHVVRCAVANSMALRAEEKGARAADGRRTAAGVVLPSNPTLGLTLGMPTNPVANEANTLYSATLSQEVEIAGQRGARIDVAEAEQKMARSRVMVARRDVVAAALSNYFDELAAAEGQRIARRLTGLAQALKGYATARAQIGLSAPVDAVLAESEGVQLTTLALEAEQRLAETQAALAVAVGLDPVAQRPDAEGTLTPMAVPETALGVRVDRAIVRTPEIDAAMAERRAEEARARTLRRSRIPNPTVSIFARRDWIQERAVGIGLSFPIPLARTNAGEIEEAHALAERAEAEAERLRRDTKLRVVQAAEAFARRKEAVDRFDPEAVRKAEGALEAIADELATRKLALRDAMVMQRSLIDLLFGYVEARRKLCLASVELARVTGTLDEGGVR</sequence>
<reference evidence="2" key="1">
    <citation type="submission" date="2021-12" db="EMBL/GenBank/DDBJ databases">
        <title>Discovery of the Pendulisporaceae a myxobacterial family with distinct sporulation behavior and unique specialized metabolism.</title>
        <authorList>
            <person name="Garcia R."/>
            <person name="Popoff A."/>
            <person name="Bader C.D."/>
            <person name="Loehr J."/>
            <person name="Walesch S."/>
            <person name="Walt C."/>
            <person name="Boldt J."/>
            <person name="Bunk B."/>
            <person name="Haeckl F.J.F.P.J."/>
            <person name="Gunesch A.P."/>
            <person name="Birkelbach J."/>
            <person name="Nuebel U."/>
            <person name="Pietschmann T."/>
            <person name="Bach T."/>
            <person name="Mueller R."/>
        </authorList>
    </citation>
    <scope>NUCLEOTIDE SEQUENCE</scope>
    <source>
        <strain evidence="2">MSr11367</strain>
    </source>
</reference>
<evidence type="ECO:0000313" key="2">
    <source>
        <dbReference type="EMBL" id="WXB10121.1"/>
    </source>
</evidence>
<dbReference type="PANTHER" id="PTHR30203:SF24">
    <property type="entry name" value="BLR4935 PROTEIN"/>
    <property type="match status" value="1"/>
</dbReference>
<dbReference type="InterPro" id="IPR003423">
    <property type="entry name" value="OMP_efflux"/>
</dbReference>
<name>A0ABZ2LLT0_9BACT</name>
<dbReference type="Gene3D" id="1.20.1600.10">
    <property type="entry name" value="Outer membrane efflux proteins (OEP)"/>
    <property type="match status" value="1"/>
</dbReference>
<dbReference type="RefSeq" id="WP_394839798.1">
    <property type="nucleotide sequence ID" value="NZ_CP089929.1"/>
</dbReference>
<dbReference type="InterPro" id="IPR010131">
    <property type="entry name" value="MdtP/NodT-like"/>
</dbReference>
<accession>A0ABZ2LLT0</accession>
<protein>
    <submittedName>
        <fullName evidence="2">TolC family protein</fullName>
    </submittedName>
</protein>
<evidence type="ECO:0000256" key="1">
    <source>
        <dbReference type="ARBA" id="ARBA00007613"/>
    </source>
</evidence>
<dbReference type="Proteomes" id="UP001374803">
    <property type="component" value="Chromosome"/>
</dbReference>
<dbReference type="EMBL" id="CP089983">
    <property type="protein sequence ID" value="WXB10121.1"/>
    <property type="molecule type" value="Genomic_DNA"/>
</dbReference>
<keyword evidence="3" id="KW-1185">Reference proteome</keyword>
<dbReference type="SUPFAM" id="SSF56954">
    <property type="entry name" value="Outer membrane efflux proteins (OEP)"/>
    <property type="match status" value="1"/>
</dbReference>
<proteinExistence type="inferred from homology"/>
<dbReference type="Pfam" id="PF02321">
    <property type="entry name" value="OEP"/>
    <property type="match status" value="1"/>
</dbReference>